<feature type="non-terminal residue" evidence="4">
    <location>
        <position position="424"/>
    </location>
</feature>
<sequence>MLLRVAAAMAPRTHNRRRVAGSSGGRREGRESERQRPNMSRRVFTSAVLLLLVVMMYCGSGAAHAVESNSGDAQLPDEVVIFMPKQTLVVPKGGKGPSTTRVSFAAPSLVRAAEVVTVLAEGWTEYTGSHKTSSELGSSDIVAGYVSAEEPWPSIVAEVTSAGWRAHTVLSSGNGDDFLSALRNPTSVGIDNKVFLLVGNYSIKFDTAKKAWQEAGWDIHLLVGEATQFISGGQSELIEWAAPVSLLPQIPQKFKSELKEFVGGGGSGIVTGDGTIVFPLTAKNQNGYPVHLLAYSKDKGSSWVVPKGVSPVDCLYPRIIEWDYGRLLMVIDCVDGRKVFESHDMGETWTEAVGTLSWLSTDAPTYPYGRDYLLGSIITAIVEGNYLILYTQKGRYPPGERGVPNAFYLLGDGRQPDVSYWAAF</sequence>
<dbReference type="PANTHER" id="PTHR10628">
    <property type="entry name" value="SIALIDASE"/>
    <property type="match status" value="1"/>
</dbReference>
<dbReference type="PRINTS" id="PR01803">
    <property type="entry name" value="TCSIALIDASE"/>
</dbReference>
<dbReference type="CDD" id="cd15482">
    <property type="entry name" value="Sialidase_non-viral"/>
    <property type="match status" value="1"/>
</dbReference>
<dbReference type="GO" id="GO:0004308">
    <property type="term" value="F:exo-alpha-sialidase activity"/>
    <property type="evidence" value="ECO:0007669"/>
    <property type="project" value="InterPro"/>
</dbReference>
<dbReference type="Pfam" id="PF13859">
    <property type="entry name" value="BNR_3"/>
    <property type="match status" value="1"/>
</dbReference>
<dbReference type="PANTHER" id="PTHR10628:SF30">
    <property type="entry name" value="EXO-ALPHA-SIALIDASE"/>
    <property type="match status" value="1"/>
</dbReference>
<reference evidence="4 5" key="1">
    <citation type="journal article" date="2012" name="BMC Genomics">
        <title>Comparative genomic analysis of human infective Trypanosoma cruzi lineages with the bat-restricted subspecies T. cruzi marinkellei.</title>
        <authorList>
            <person name="Franzen O."/>
            <person name="Talavera-Lopez C."/>
            <person name="Ochaya S."/>
            <person name="Butler C.E."/>
            <person name="Messenger L.A."/>
            <person name="Lewis M.D."/>
            <person name="Llewellyn M.S."/>
            <person name="Marinkelle C.J."/>
            <person name="Tyler K.M."/>
            <person name="Miles M.A."/>
            <person name="Andersson B."/>
        </authorList>
    </citation>
    <scope>NUCLEOTIDE SEQUENCE [LARGE SCALE GENOMIC DNA]</scope>
    <source>
        <strain evidence="4 5">B7</strain>
    </source>
</reference>
<accession>K2NWD0</accession>
<dbReference type="InterPro" id="IPR036278">
    <property type="entry name" value="Sialidase_sf"/>
</dbReference>
<feature type="region of interest" description="Disordered" evidence="2">
    <location>
        <begin position="7"/>
        <end position="38"/>
    </location>
</feature>
<dbReference type="GO" id="GO:0009313">
    <property type="term" value="P:oligosaccharide catabolic process"/>
    <property type="evidence" value="ECO:0007669"/>
    <property type="project" value="TreeGrafter"/>
</dbReference>
<dbReference type="SUPFAM" id="SSF50939">
    <property type="entry name" value="Sialidases"/>
    <property type="match status" value="1"/>
</dbReference>
<evidence type="ECO:0000256" key="2">
    <source>
        <dbReference type="SAM" id="MobiDB-lite"/>
    </source>
</evidence>
<proteinExistence type="predicted"/>
<dbReference type="Proteomes" id="UP000007350">
    <property type="component" value="Unassembled WGS sequence"/>
</dbReference>
<dbReference type="GO" id="GO:0016020">
    <property type="term" value="C:membrane"/>
    <property type="evidence" value="ECO:0007669"/>
    <property type="project" value="TreeGrafter"/>
</dbReference>
<evidence type="ECO:0000259" key="3">
    <source>
        <dbReference type="Pfam" id="PF13859"/>
    </source>
</evidence>
<dbReference type="GO" id="GO:0005737">
    <property type="term" value="C:cytoplasm"/>
    <property type="evidence" value="ECO:0007669"/>
    <property type="project" value="TreeGrafter"/>
</dbReference>
<comment type="caution">
    <text evidence="4">The sequence shown here is derived from an EMBL/GenBank/DDBJ whole genome shotgun (WGS) entry which is preliminary data.</text>
</comment>
<feature type="compositionally biased region" description="Basic and acidic residues" evidence="2">
    <location>
        <begin position="25"/>
        <end position="36"/>
    </location>
</feature>
<dbReference type="InterPro" id="IPR026856">
    <property type="entry name" value="Sialidase_fam"/>
</dbReference>
<dbReference type="InterPro" id="IPR011040">
    <property type="entry name" value="Sialidase"/>
</dbReference>
<dbReference type="OrthoDB" id="252755at2759"/>
<dbReference type="GO" id="GO:0006689">
    <property type="term" value="P:ganglioside catabolic process"/>
    <property type="evidence" value="ECO:0007669"/>
    <property type="project" value="TreeGrafter"/>
</dbReference>
<name>K2NWD0_TRYCR</name>
<feature type="domain" description="Sialidase" evidence="3">
    <location>
        <begin position="106"/>
        <end position="392"/>
    </location>
</feature>
<dbReference type="EMBL" id="AHKC01001304">
    <property type="protein sequence ID" value="EKF39371.1"/>
    <property type="molecule type" value="Genomic_DNA"/>
</dbReference>
<evidence type="ECO:0000313" key="5">
    <source>
        <dbReference type="Proteomes" id="UP000007350"/>
    </source>
</evidence>
<keyword evidence="5" id="KW-1185">Reference proteome</keyword>
<keyword evidence="1" id="KW-0677">Repeat</keyword>
<evidence type="ECO:0000256" key="1">
    <source>
        <dbReference type="ARBA" id="ARBA00022737"/>
    </source>
</evidence>
<protein>
    <submittedName>
        <fullName evidence="4">Trans-sialidase, putative</fullName>
    </submittedName>
</protein>
<dbReference type="AlphaFoldDB" id="K2NWD0"/>
<gene>
    <name evidence="4" type="ORF">MOQ_000403</name>
</gene>
<evidence type="ECO:0000313" key="4">
    <source>
        <dbReference type="EMBL" id="EKF39371.1"/>
    </source>
</evidence>
<organism evidence="4 5">
    <name type="scientific">Trypanosoma cruzi marinkellei</name>
    <dbReference type="NCBI Taxonomy" id="85056"/>
    <lineage>
        <taxon>Eukaryota</taxon>
        <taxon>Discoba</taxon>
        <taxon>Euglenozoa</taxon>
        <taxon>Kinetoplastea</taxon>
        <taxon>Metakinetoplastina</taxon>
        <taxon>Trypanosomatida</taxon>
        <taxon>Trypanosomatidae</taxon>
        <taxon>Trypanosoma</taxon>
        <taxon>Schizotrypanum</taxon>
    </lineage>
</organism>
<dbReference type="Gene3D" id="2.120.10.10">
    <property type="match status" value="1"/>
</dbReference>
<dbReference type="InterPro" id="IPR008377">
    <property type="entry name" value="Sialidase_trypan"/>
</dbReference>